<evidence type="ECO:0000313" key="10">
    <source>
        <dbReference type="Proteomes" id="UP000053477"/>
    </source>
</evidence>
<feature type="compositionally biased region" description="Low complexity" evidence="8">
    <location>
        <begin position="73"/>
        <end position="107"/>
    </location>
</feature>
<feature type="chain" id="PRO_5013986590" description="Hydrophobin" evidence="7">
    <location>
        <begin position="19"/>
        <end position="213"/>
    </location>
</feature>
<evidence type="ECO:0000256" key="5">
    <source>
        <dbReference type="ARBA" id="ARBA00022729"/>
    </source>
</evidence>
<dbReference type="InterPro" id="IPR001338">
    <property type="entry name" value="Class_I_Hydrophobin"/>
</dbReference>
<keyword evidence="6 7" id="KW-1015">Disulfide bond</keyword>
<keyword evidence="5 7" id="KW-0732">Signal</keyword>
<dbReference type="SMART" id="SM00075">
    <property type="entry name" value="HYDRO"/>
    <property type="match status" value="1"/>
</dbReference>
<dbReference type="CDD" id="cd23507">
    <property type="entry name" value="hydrophobin_I"/>
    <property type="match status" value="1"/>
</dbReference>
<evidence type="ECO:0000256" key="1">
    <source>
        <dbReference type="ARBA" id="ARBA00004191"/>
    </source>
</evidence>
<dbReference type="PROSITE" id="PS00956">
    <property type="entry name" value="HYDROPHOBIN"/>
    <property type="match status" value="1"/>
</dbReference>
<dbReference type="GO" id="GO:0009277">
    <property type="term" value="C:fungal-type cell wall"/>
    <property type="evidence" value="ECO:0007669"/>
    <property type="project" value="InterPro"/>
</dbReference>
<evidence type="ECO:0000256" key="2">
    <source>
        <dbReference type="ARBA" id="ARBA00010446"/>
    </source>
</evidence>
<name>A0A0H2RL83_9AGAM</name>
<dbReference type="OrthoDB" id="4225815at2759"/>
<dbReference type="InParanoid" id="A0A0H2RL83"/>
<evidence type="ECO:0000313" key="9">
    <source>
        <dbReference type="EMBL" id="KLO10198.1"/>
    </source>
</evidence>
<reference evidence="9 10" key="1">
    <citation type="submission" date="2015-04" db="EMBL/GenBank/DDBJ databases">
        <title>Complete genome sequence of Schizopora paradoxa KUC8140, a cosmopolitan wood degrader in East Asia.</title>
        <authorList>
            <consortium name="DOE Joint Genome Institute"/>
            <person name="Min B."/>
            <person name="Park H."/>
            <person name="Jang Y."/>
            <person name="Kim J.-J."/>
            <person name="Kim K.H."/>
            <person name="Pangilinan J."/>
            <person name="Lipzen A."/>
            <person name="Riley R."/>
            <person name="Grigoriev I.V."/>
            <person name="Spatafora J.W."/>
            <person name="Choi I.-G."/>
        </authorList>
    </citation>
    <scope>NUCLEOTIDE SEQUENCE [LARGE SCALE GENOMIC DNA]</scope>
    <source>
        <strain evidence="9 10">KUC8140</strain>
    </source>
</reference>
<keyword evidence="10" id="KW-1185">Reference proteome</keyword>
<evidence type="ECO:0000256" key="6">
    <source>
        <dbReference type="ARBA" id="ARBA00023157"/>
    </source>
</evidence>
<evidence type="ECO:0000256" key="7">
    <source>
        <dbReference type="RuleBase" id="RU365009"/>
    </source>
</evidence>
<evidence type="ECO:0000256" key="3">
    <source>
        <dbReference type="ARBA" id="ARBA00022512"/>
    </source>
</evidence>
<protein>
    <recommendedName>
        <fullName evidence="7">Hydrophobin</fullName>
    </recommendedName>
</protein>
<accession>A0A0H2RL83</accession>
<dbReference type="EMBL" id="KQ086033">
    <property type="protein sequence ID" value="KLO10198.1"/>
    <property type="molecule type" value="Genomic_DNA"/>
</dbReference>
<sequence>MKFNFATVFVAALPAIQGALPCLAAAIAPRDSISAYAYAEGDVNYDKCPGYPYPSPPHTTTYTHHTTYTHTTTHTTTYHTPTYHTPTPTTHSTTHSTTPTRKPTTTHAPPPKPTKTTTIVVTTTAPAPSGSQCSTGPVQCCNSVESSSSEAASKQLGLLGIVLQGLDIPVGITCSPIDVLSIASGSGCTAQTVCCENNNFNGLINLGCNAISL</sequence>
<dbReference type="InterPro" id="IPR019778">
    <property type="entry name" value="Class_I_Hydrophobin_CS"/>
</dbReference>
<dbReference type="AlphaFoldDB" id="A0A0H2RL83"/>
<organism evidence="9 10">
    <name type="scientific">Schizopora paradoxa</name>
    <dbReference type="NCBI Taxonomy" id="27342"/>
    <lineage>
        <taxon>Eukaryota</taxon>
        <taxon>Fungi</taxon>
        <taxon>Dikarya</taxon>
        <taxon>Basidiomycota</taxon>
        <taxon>Agaricomycotina</taxon>
        <taxon>Agaricomycetes</taxon>
        <taxon>Hymenochaetales</taxon>
        <taxon>Schizoporaceae</taxon>
        <taxon>Schizopora</taxon>
    </lineage>
</organism>
<feature type="signal peptide" evidence="7">
    <location>
        <begin position="1"/>
        <end position="18"/>
    </location>
</feature>
<dbReference type="STRING" id="27342.A0A0H2RL83"/>
<dbReference type="GO" id="GO:0005199">
    <property type="term" value="F:structural constituent of cell wall"/>
    <property type="evidence" value="ECO:0007669"/>
    <property type="project" value="InterPro"/>
</dbReference>
<feature type="region of interest" description="Disordered" evidence="8">
    <location>
        <begin position="73"/>
        <end position="116"/>
    </location>
</feature>
<evidence type="ECO:0000256" key="4">
    <source>
        <dbReference type="ARBA" id="ARBA00022525"/>
    </source>
</evidence>
<comment type="similarity">
    <text evidence="2 7">Belongs to the fungal hydrophobin family.</text>
</comment>
<gene>
    <name evidence="9" type="ORF">SCHPADRAFT_943025</name>
</gene>
<keyword evidence="4 7" id="KW-0964">Secreted</keyword>
<evidence type="ECO:0000256" key="8">
    <source>
        <dbReference type="SAM" id="MobiDB-lite"/>
    </source>
</evidence>
<comment type="subcellular location">
    <subcellularLocation>
        <location evidence="1 7">Secreted</location>
        <location evidence="1 7">Cell wall</location>
    </subcellularLocation>
</comment>
<keyword evidence="3 7" id="KW-0134">Cell wall</keyword>
<dbReference type="Proteomes" id="UP000053477">
    <property type="component" value="Unassembled WGS sequence"/>
</dbReference>
<proteinExistence type="inferred from homology"/>
<dbReference type="Pfam" id="PF01185">
    <property type="entry name" value="Hydrophobin"/>
    <property type="match status" value="1"/>
</dbReference>